<reference evidence="2 3" key="1">
    <citation type="submission" date="2014-04" db="EMBL/GenBank/DDBJ databases">
        <authorList>
            <consortium name="DOE Joint Genome Institute"/>
            <person name="Kuo A."/>
            <person name="Kohler A."/>
            <person name="Costa M.D."/>
            <person name="Nagy L.G."/>
            <person name="Floudas D."/>
            <person name="Copeland A."/>
            <person name="Barry K.W."/>
            <person name="Cichocki N."/>
            <person name="Veneault-Fourrey C."/>
            <person name="LaButti K."/>
            <person name="Lindquist E.A."/>
            <person name="Lipzen A."/>
            <person name="Lundell T."/>
            <person name="Morin E."/>
            <person name="Murat C."/>
            <person name="Sun H."/>
            <person name="Tunlid A."/>
            <person name="Henrissat B."/>
            <person name="Grigoriev I.V."/>
            <person name="Hibbett D.S."/>
            <person name="Martin F."/>
            <person name="Nordberg H.P."/>
            <person name="Cantor M.N."/>
            <person name="Hua S.X."/>
        </authorList>
    </citation>
    <scope>NUCLEOTIDE SEQUENCE [LARGE SCALE GENOMIC DNA]</scope>
    <source>
        <strain evidence="2 3">441</strain>
    </source>
</reference>
<protein>
    <submittedName>
        <fullName evidence="2">Uncharacterized protein</fullName>
    </submittedName>
</protein>
<organism evidence="2 3">
    <name type="scientific">Pisolithus microcarpus 441</name>
    <dbReference type="NCBI Taxonomy" id="765257"/>
    <lineage>
        <taxon>Eukaryota</taxon>
        <taxon>Fungi</taxon>
        <taxon>Dikarya</taxon>
        <taxon>Basidiomycota</taxon>
        <taxon>Agaricomycotina</taxon>
        <taxon>Agaricomycetes</taxon>
        <taxon>Agaricomycetidae</taxon>
        <taxon>Boletales</taxon>
        <taxon>Sclerodermatineae</taxon>
        <taxon>Pisolithaceae</taxon>
        <taxon>Pisolithus</taxon>
    </lineage>
</organism>
<accession>A0A0C9Z8V8</accession>
<dbReference type="OrthoDB" id="2637024at2759"/>
<evidence type="ECO:0000313" key="2">
    <source>
        <dbReference type="EMBL" id="KIK18847.1"/>
    </source>
</evidence>
<gene>
    <name evidence="2" type="ORF">PISMIDRAFT_14113</name>
</gene>
<keyword evidence="3" id="KW-1185">Reference proteome</keyword>
<dbReference type="EMBL" id="KN833796">
    <property type="protein sequence ID" value="KIK18847.1"/>
    <property type="molecule type" value="Genomic_DNA"/>
</dbReference>
<evidence type="ECO:0000313" key="3">
    <source>
        <dbReference type="Proteomes" id="UP000054018"/>
    </source>
</evidence>
<dbReference type="Proteomes" id="UP000054018">
    <property type="component" value="Unassembled WGS sequence"/>
</dbReference>
<reference evidence="3" key="2">
    <citation type="submission" date="2015-01" db="EMBL/GenBank/DDBJ databases">
        <title>Evolutionary Origins and Diversification of the Mycorrhizal Mutualists.</title>
        <authorList>
            <consortium name="DOE Joint Genome Institute"/>
            <consortium name="Mycorrhizal Genomics Consortium"/>
            <person name="Kohler A."/>
            <person name="Kuo A."/>
            <person name="Nagy L.G."/>
            <person name="Floudas D."/>
            <person name="Copeland A."/>
            <person name="Barry K.W."/>
            <person name="Cichocki N."/>
            <person name="Veneault-Fourrey C."/>
            <person name="LaButti K."/>
            <person name="Lindquist E.A."/>
            <person name="Lipzen A."/>
            <person name="Lundell T."/>
            <person name="Morin E."/>
            <person name="Murat C."/>
            <person name="Riley R."/>
            <person name="Ohm R."/>
            <person name="Sun H."/>
            <person name="Tunlid A."/>
            <person name="Henrissat B."/>
            <person name="Grigoriev I.V."/>
            <person name="Hibbett D.S."/>
            <person name="Martin F."/>
        </authorList>
    </citation>
    <scope>NUCLEOTIDE SEQUENCE [LARGE SCALE GENOMIC DNA]</scope>
    <source>
        <strain evidence="3">441</strain>
    </source>
</reference>
<name>A0A0C9Z8V8_9AGAM</name>
<feature type="region of interest" description="Disordered" evidence="1">
    <location>
        <begin position="60"/>
        <end position="80"/>
    </location>
</feature>
<evidence type="ECO:0000256" key="1">
    <source>
        <dbReference type="SAM" id="MobiDB-lite"/>
    </source>
</evidence>
<proteinExistence type="predicted"/>
<feature type="compositionally biased region" description="Basic and acidic residues" evidence="1">
    <location>
        <begin position="69"/>
        <end position="80"/>
    </location>
</feature>
<dbReference type="HOGENOM" id="CLU_2590677_0_0_1"/>
<sequence>MDSGRLPSYKFSYVFRFHPYARVKPSARERVMAALYTPDDGTLLPAYQAIPSDVDTFSQMLNETNNDSTSRRTTTEAKRI</sequence>
<dbReference type="AlphaFoldDB" id="A0A0C9Z8V8"/>